<dbReference type="InterPro" id="IPR009057">
    <property type="entry name" value="Homeodomain-like_sf"/>
</dbReference>
<dbReference type="Gene3D" id="1.10.357.10">
    <property type="entry name" value="Tetracycline Repressor, domain 2"/>
    <property type="match status" value="1"/>
</dbReference>
<dbReference type="KEGG" id="lck:HN018_11615"/>
<dbReference type="Proteomes" id="UP000500767">
    <property type="component" value="Chromosome"/>
</dbReference>
<dbReference type="AlphaFoldDB" id="A0A6M8HQ92"/>
<name>A0A6M8HQ92_9PROT</name>
<dbReference type="PROSITE" id="PS50977">
    <property type="entry name" value="HTH_TETR_2"/>
    <property type="match status" value="1"/>
</dbReference>
<dbReference type="InterPro" id="IPR001647">
    <property type="entry name" value="HTH_TetR"/>
</dbReference>
<evidence type="ECO:0000256" key="3">
    <source>
        <dbReference type="ARBA" id="ARBA00023163"/>
    </source>
</evidence>
<evidence type="ECO:0000256" key="4">
    <source>
        <dbReference type="PROSITE-ProRule" id="PRU00335"/>
    </source>
</evidence>
<gene>
    <name evidence="6" type="ORF">HN018_11615</name>
</gene>
<dbReference type="GO" id="GO:0000976">
    <property type="term" value="F:transcription cis-regulatory region binding"/>
    <property type="evidence" value="ECO:0007669"/>
    <property type="project" value="TreeGrafter"/>
</dbReference>
<protein>
    <submittedName>
        <fullName evidence="6">TetR/AcrR family transcriptional regulator</fullName>
    </submittedName>
</protein>
<keyword evidence="3" id="KW-0804">Transcription</keyword>
<sequence>MSSHIARPKVALPPIRLRGRQRVAIILDAAASVFAEKGVEAATMTEIAARSGTAIGSLYRFFPAKELLADALFARYAETILSGLTALADTAVALGPFGLAEALLALILSQRPDRDAAVAIAEMRDDGAALRAGLRDAIREHLEVILTVGGLAPDRAKRAAPVVLQAMKALPLLVREGIDEMATMAELRSMIGLYLQDAAVA</sequence>
<evidence type="ECO:0000313" key="7">
    <source>
        <dbReference type="Proteomes" id="UP000500767"/>
    </source>
</evidence>
<feature type="DNA-binding region" description="H-T-H motif" evidence="4">
    <location>
        <begin position="43"/>
        <end position="62"/>
    </location>
</feature>
<evidence type="ECO:0000259" key="5">
    <source>
        <dbReference type="PROSITE" id="PS50977"/>
    </source>
</evidence>
<evidence type="ECO:0000313" key="6">
    <source>
        <dbReference type="EMBL" id="QKE90594.1"/>
    </source>
</evidence>
<evidence type="ECO:0000256" key="2">
    <source>
        <dbReference type="ARBA" id="ARBA00023125"/>
    </source>
</evidence>
<dbReference type="RefSeq" id="WP_171835543.1">
    <property type="nucleotide sequence ID" value="NZ_CP053708.1"/>
</dbReference>
<dbReference type="SUPFAM" id="SSF46689">
    <property type="entry name" value="Homeodomain-like"/>
    <property type="match status" value="1"/>
</dbReference>
<dbReference type="PRINTS" id="PR00455">
    <property type="entry name" value="HTHTETR"/>
</dbReference>
<organism evidence="6 7">
    <name type="scientific">Lichenicola cladoniae</name>
    <dbReference type="NCBI Taxonomy" id="1484109"/>
    <lineage>
        <taxon>Bacteria</taxon>
        <taxon>Pseudomonadati</taxon>
        <taxon>Pseudomonadota</taxon>
        <taxon>Alphaproteobacteria</taxon>
        <taxon>Acetobacterales</taxon>
        <taxon>Acetobacteraceae</taxon>
        <taxon>Lichenicola</taxon>
    </lineage>
</organism>
<dbReference type="InterPro" id="IPR050109">
    <property type="entry name" value="HTH-type_TetR-like_transc_reg"/>
</dbReference>
<dbReference type="EMBL" id="CP053708">
    <property type="protein sequence ID" value="QKE90594.1"/>
    <property type="molecule type" value="Genomic_DNA"/>
</dbReference>
<dbReference type="PANTHER" id="PTHR30055">
    <property type="entry name" value="HTH-TYPE TRANSCRIPTIONAL REGULATOR RUTR"/>
    <property type="match status" value="1"/>
</dbReference>
<dbReference type="PANTHER" id="PTHR30055:SF234">
    <property type="entry name" value="HTH-TYPE TRANSCRIPTIONAL REGULATOR BETI"/>
    <property type="match status" value="1"/>
</dbReference>
<keyword evidence="7" id="KW-1185">Reference proteome</keyword>
<feature type="domain" description="HTH tetR-type" evidence="5">
    <location>
        <begin position="20"/>
        <end position="80"/>
    </location>
</feature>
<accession>A0A6M8HQ92</accession>
<reference evidence="6 7" key="1">
    <citation type="journal article" date="2014" name="World J. Microbiol. Biotechnol.">
        <title>Biodiversity and physiological characteristics of Antarctic and Arctic lichens-associated bacteria.</title>
        <authorList>
            <person name="Lee Y.M."/>
            <person name="Kim E.H."/>
            <person name="Lee H.K."/>
            <person name="Hong S.G."/>
        </authorList>
    </citation>
    <scope>NUCLEOTIDE SEQUENCE [LARGE SCALE GENOMIC DNA]</scope>
    <source>
        <strain evidence="6 7">PAMC 26569</strain>
    </source>
</reference>
<proteinExistence type="predicted"/>
<dbReference type="Pfam" id="PF00440">
    <property type="entry name" value="TetR_N"/>
    <property type="match status" value="1"/>
</dbReference>
<dbReference type="GO" id="GO:0003700">
    <property type="term" value="F:DNA-binding transcription factor activity"/>
    <property type="evidence" value="ECO:0007669"/>
    <property type="project" value="TreeGrafter"/>
</dbReference>
<keyword evidence="2 4" id="KW-0238">DNA-binding</keyword>
<keyword evidence="1" id="KW-0805">Transcription regulation</keyword>
<evidence type="ECO:0000256" key="1">
    <source>
        <dbReference type="ARBA" id="ARBA00023015"/>
    </source>
</evidence>